<comment type="caution">
    <text evidence="1">The sequence shown here is derived from an EMBL/GenBank/DDBJ whole genome shotgun (WGS) entry which is preliminary data.</text>
</comment>
<accession>A0A4R1BI10</accession>
<dbReference type="Gene3D" id="3.30.300.20">
    <property type="match status" value="1"/>
</dbReference>
<dbReference type="RefSeq" id="WP_132691123.1">
    <property type="nucleotide sequence ID" value="NZ_SKBU01000015.1"/>
</dbReference>
<dbReference type="Pfam" id="PF02566">
    <property type="entry name" value="OsmC"/>
    <property type="match status" value="1"/>
</dbReference>
<name>A0A4R1BI10_9ACTN</name>
<evidence type="ECO:0000313" key="1">
    <source>
        <dbReference type="EMBL" id="TCJ16864.1"/>
    </source>
</evidence>
<evidence type="ECO:0000313" key="2">
    <source>
        <dbReference type="Proteomes" id="UP000295244"/>
    </source>
</evidence>
<dbReference type="PANTHER" id="PTHR34352:SF1">
    <property type="entry name" value="PROTEIN YHFA"/>
    <property type="match status" value="1"/>
</dbReference>
<protein>
    <submittedName>
        <fullName evidence="1">OsmC family peroxiredoxin</fullName>
    </submittedName>
</protein>
<organism evidence="1 2">
    <name type="scientific">Rubrobacter taiwanensis</name>
    <dbReference type="NCBI Taxonomy" id="185139"/>
    <lineage>
        <taxon>Bacteria</taxon>
        <taxon>Bacillati</taxon>
        <taxon>Actinomycetota</taxon>
        <taxon>Rubrobacteria</taxon>
        <taxon>Rubrobacterales</taxon>
        <taxon>Rubrobacteraceae</taxon>
        <taxon>Rubrobacter</taxon>
    </lineage>
</organism>
<dbReference type="InterPro" id="IPR003718">
    <property type="entry name" value="OsmC/Ohr_fam"/>
</dbReference>
<dbReference type="OrthoDB" id="4864805at2"/>
<dbReference type="InterPro" id="IPR036102">
    <property type="entry name" value="OsmC/Ohrsf"/>
</dbReference>
<proteinExistence type="predicted"/>
<gene>
    <name evidence="1" type="ORF">E0L93_09120</name>
</gene>
<dbReference type="Proteomes" id="UP000295244">
    <property type="component" value="Unassembled WGS sequence"/>
</dbReference>
<sequence>MKSEGWERASVVLDEGMHFIGDIDGFRIDLDARESFGGRGAGAEPLRLLLLGAAGCTAMDVISILRKKRQEVSGLEVEVLGSRAKEHPRVYDRVELVYRVRGRDVDPRAVERAIELSETRYCPAIAMVGRTAEVSSRYEIEEA</sequence>
<dbReference type="SUPFAM" id="SSF82784">
    <property type="entry name" value="OsmC-like"/>
    <property type="match status" value="1"/>
</dbReference>
<keyword evidence="2" id="KW-1185">Reference proteome</keyword>
<dbReference type="InterPro" id="IPR015946">
    <property type="entry name" value="KH_dom-like_a/b"/>
</dbReference>
<dbReference type="PANTHER" id="PTHR34352">
    <property type="entry name" value="PROTEIN YHFA"/>
    <property type="match status" value="1"/>
</dbReference>
<dbReference type="AlphaFoldDB" id="A0A4R1BI10"/>
<reference evidence="1 2" key="1">
    <citation type="submission" date="2019-03" db="EMBL/GenBank/DDBJ databases">
        <title>Whole genome sequence of a novel Rubrobacter taiwanensis strain, isolated from Yellowstone National Park.</title>
        <authorList>
            <person name="Freed S."/>
            <person name="Ramaley R.F."/>
            <person name="Kyndt J.A."/>
        </authorList>
    </citation>
    <scope>NUCLEOTIDE SEQUENCE [LARGE SCALE GENOMIC DNA]</scope>
    <source>
        <strain evidence="1 2">Yellowstone</strain>
    </source>
</reference>
<dbReference type="EMBL" id="SKBU01000015">
    <property type="protein sequence ID" value="TCJ16864.1"/>
    <property type="molecule type" value="Genomic_DNA"/>
</dbReference>